<feature type="non-terminal residue" evidence="3">
    <location>
        <position position="1"/>
    </location>
</feature>
<evidence type="ECO:0000256" key="1">
    <source>
        <dbReference type="SAM" id="Coils"/>
    </source>
</evidence>
<dbReference type="PANTHER" id="PTHR22705:SF0">
    <property type="entry name" value="ZZ-TYPE ZINC FINGER-CONTAINING PROTEIN 3"/>
    <property type="match status" value="1"/>
</dbReference>
<dbReference type="Proteomes" id="UP000799421">
    <property type="component" value="Unassembled WGS sequence"/>
</dbReference>
<evidence type="ECO:0000256" key="2">
    <source>
        <dbReference type="SAM" id="MobiDB-lite"/>
    </source>
</evidence>
<keyword evidence="1" id="KW-0175">Coiled coil</keyword>
<dbReference type="AlphaFoldDB" id="A0A6A7BWH1"/>
<feature type="coiled-coil region" evidence="1">
    <location>
        <begin position="52"/>
        <end position="79"/>
    </location>
</feature>
<name>A0A6A7BWH1_9PEZI</name>
<gene>
    <name evidence="3" type="ORF">K470DRAFT_199211</name>
</gene>
<organism evidence="3 4">
    <name type="scientific">Piedraia hortae CBS 480.64</name>
    <dbReference type="NCBI Taxonomy" id="1314780"/>
    <lineage>
        <taxon>Eukaryota</taxon>
        <taxon>Fungi</taxon>
        <taxon>Dikarya</taxon>
        <taxon>Ascomycota</taxon>
        <taxon>Pezizomycotina</taxon>
        <taxon>Dothideomycetes</taxon>
        <taxon>Dothideomycetidae</taxon>
        <taxon>Capnodiales</taxon>
        <taxon>Piedraiaceae</taxon>
        <taxon>Piedraia</taxon>
    </lineage>
</organism>
<accession>A0A6A7BWH1</accession>
<protein>
    <submittedName>
        <fullName evidence="3">Uncharacterized protein</fullName>
    </submittedName>
</protein>
<evidence type="ECO:0000313" key="3">
    <source>
        <dbReference type="EMBL" id="KAF2859089.1"/>
    </source>
</evidence>
<dbReference type="InterPro" id="IPR037830">
    <property type="entry name" value="ZZZ3"/>
</dbReference>
<dbReference type="EMBL" id="MU005997">
    <property type="protein sequence ID" value="KAF2859089.1"/>
    <property type="molecule type" value="Genomic_DNA"/>
</dbReference>
<feature type="non-terminal residue" evidence="3">
    <location>
        <position position="175"/>
    </location>
</feature>
<keyword evidence="4" id="KW-1185">Reference proteome</keyword>
<sequence length="175" mass="19186">SPQAPAFSPITPKAQPTCPAQNVPEVGSLTPPAPLPFSSESNPDAIALRAAISALQYQRQQAQKDLKTLEEIKFRALNDPGHFKDELIRGRVRESQPSFGLDFQALNQGATPAESTTSFANIPGPQNIVRMPYVNWDKYHIVGEGLDRLHEEQRRAPSGTQFNVAAPYNPLTDTI</sequence>
<proteinExistence type="predicted"/>
<feature type="region of interest" description="Disordered" evidence="2">
    <location>
        <begin position="1"/>
        <end position="41"/>
    </location>
</feature>
<reference evidence="3" key="1">
    <citation type="journal article" date="2020" name="Stud. Mycol.">
        <title>101 Dothideomycetes genomes: a test case for predicting lifestyles and emergence of pathogens.</title>
        <authorList>
            <person name="Haridas S."/>
            <person name="Albert R."/>
            <person name="Binder M."/>
            <person name="Bloem J."/>
            <person name="Labutti K."/>
            <person name="Salamov A."/>
            <person name="Andreopoulos B."/>
            <person name="Baker S."/>
            <person name="Barry K."/>
            <person name="Bills G."/>
            <person name="Bluhm B."/>
            <person name="Cannon C."/>
            <person name="Castanera R."/>
            <person name="Culley D."/>
            <person name="Daum C."/>
            <person name="Ezra D."/>
            <person name="Gonzalez J."/>
            <person name="Henrissat B."/>
            <person name="Kuo A."/>
            <person name="Liang C."/>
            <person name="Lipzen A."/>
            <person name="Lutzoni F."/>
            <person name="Magnuson J."/>
            <person name="Mondo S."/>
            <person name="Nolan M."/>
            <person name="Ohm R."/>
            <person name="Pangilinan J."/>
            <person name="Park H.-J."/>
            <person name="Ramirez L."/>
            <person name="Alfaro M."/>
            <person name="Sun H."/>
            <person name="Tritt A."/>
            <person name="Yoshinaga Y."/>
            <person name="Zwiers L.-H."/>
            <person name="Turgeon B."/>
            <person name="Goodwin S."/>
            <person name="Spatafora J."/>
            <person name="Crous P."/>
            <person name="Grigoriev I."/>
        </authorList>
    </citation>
    <scope>NUCLEOTIDE SEQUENCE</scope>
    <source>
        <strain evidence="3">CBS 480.64</strain>
    </source>
</reference>
<evidence type="ECO:0000313" key="4">
    <source>
        <dbReference type="Proteomes" id="UP000799421"/>
    </source>
</evidence>
<dbReference type="OrthoDB" id="20473at2759"/>
<dbReference type="PANTHER" id="PTHR22705">
    <property type="entry name" value="ZINC FINGER, ZZ DOMAIN CONTAINING 3"/>
    <property type="match status" value="1"/>
</dbReference>